<gene>
    <name evidence="4" type="ORF">ECRASSUSDP1_LOCUS2078</name>
</gene>
<dbReference type="InterPro" id="IPR007587">
    <property type="entry name" value="SAPS"/>
</dbReference>
<evidence type="ECO:0000256" key="3">
    <source>
        <dbReference type="SAM" id="MobiDB-lite"/>
    </source>
</evidence>
<feature type="region of interest" description="Disordered" evidence="3">
    <location>
        <begin position="316"/>
        <end position="353"/>
    </location>
</feature>
<organism evidence="4 5">
    <name type="scientific">Euplotes crassus</name>
    <dbReference type="NCBI Taxonomy" id="5936"/>
    <lineage>
        <taxon>Eukaryota</taxon>
        <taxon>Sar</taxon>
        <taxon>Alveolata</taxon>
        <taxon>Ciliophora</taxon>
        <taxon>Intramacronucleata</taxon>
        <taxon>Spirotrichea</taxon>
        <taxon>Hypotrichia</taxon>
        <taxon>Euplotida</taxon>
        <taxon>Euplotidae</taxon>
        <taxon>Moneuplotes</taxon>
    </lineage>
</organism>
<proteinExistence type="inferred from homology"/>
<sequence>MKSSEVFNKLLSTEKVTLEEILNDDDFLNEIKIKNENLFEYLNYERMKSMIDLLIIEPKIGDSSIKSFRLPFVICEMFCQDIGHCIDYFSSKLLDKTNEYELMTQLLSYFAQGKENLELGRLNQTISGYISKIVTFYCLKRPYQILDFLDCNHQIIKNLTNHIYLTECISDILVKFICLRAPENLEALENVQQTVMESTVASLGEEKHELNDEFHSQALGTLNSTIRRCYLVINSKDFFQRWFSKDYLEVTMGESVLSRLIKFIFERLDSSSKQNVIKCVETLCDLVNNLFICTPEESVQDVTEYQFGFIVEAIGPTEETKGDPNNVSMEEEKHEGEGQDKEEDKADENESKVLEQVNNNKKKVLKNQATLFLQEESLERIQQIFGIVLESFTEFFTYVAQDNFSSKTSRHKRNLSFGGGGSSKNMIPAKYNTEPVIRVLVARMLKWFNIFLTFQSESIDKFLTESEILKDIVTICEIYDDHSLIQMEIRKIFTNLLSKEDILLKKKFLNDSRCIFLFAKKLNMVDFSSPKGVKKCIYTTIKHCVHIILTSEDCRLEGILEDMHVNWEIIKEAITKEAEEIKQLKEADMDKTEGVFSDPSHRDNDQVKKHNQKKDVMVKGGISTELVKKSVEARKRLVGLEGLI</sequence>
<keyword evidence="5" id="KW-1185">Reference proteome</keyword>
<reference evidence="4" key="1">
    <citation type="submission" date="2023-07" db="EMBL/GenBank/DDBJ databases">
        <authorList>
            <consortium name="AG Swart"/>
            <person name="Singh M."/>
            <person name="Singh A."/>
            <person name="Seah K."/>
            <person name="Emmerich C."/>
        </authorList>
    </citation>
    <scope>NUCLEOTIDE SEQUENCE</scope>
    <source>
        <strain evidence="4">DP1</strain>
    </source>
</reference>
<comment type="similarity">
    <text evidence="1">Belongs to the SAPS family.</text>
</comment>
<evidence type="ECO:0000256" key="2">
    <source>
        <dbReference type="ARBA" id="ARBA00023306"/>
    </source>
</evidence>
<feature type="region of interest" description="Disordered" evidence="3">
    <location>
        <begin position="592"/>
        <end position="612"/>
    </location>
</feature>
<comment type="caution">
    <text evidence="4">The sequence shown here is derived from an EMBL/GenBank/DDBJ whole genome shotgun (WGS) entry which is preliminary data.</text>
</comment>
<dbReference type="GO" id="GO:0019903">
    <property type="term" value="F:protein phosphatase binding"/>
    <property type="evidence" value="ECO:0007669"/>
    <property type="project" value="InterPro"/>
</dbReference>
<evidence type="ECO:0000313" key="5">
    <source>
        <dbReference type="Proteomes" id="UP001295684"/>
    </source>
</evidence>
<evidence type="ECO:0000256" key="1">
    <source>
        <dbReference type="ARBA" id="ARBA00006180"/>
    </source>
</evidence>
<evidence type="ECO:0000313" key="4">
    <source>
        <dbReference type="EMBL" id="CAI2360773.1"/>
    </source>
</evidence>
<dbReference type="PANTHER" id="PTHR12634">
    <property type="entry name" value="SIT4 YEAST -ASSOCIATING PROTEIN-RELATED"/>
    <property type="match status" value="1"/>
</dbReference>
<dbReference type="Proteomes" id="UP001295684">
    <property type="component" value="Unassembled WGS sequence"/>
</dbReference>
<keyword evidence="2" id="KW-0131">Cell cycle</keyword>
<dbReference type="EMBL" id="CAMPGE010001970">
    <property type="protein sequence ID" value="CAI2360773.1"/>
    <property type="molecule type" value="Genomic_DNA"/>
</dbReference>
<dbReference type="AlphaFoldDB" id="A0AAD1U8D9"/>
<protein>
    <submittedName>
        <fullName evidence="4">Uncharacterized protein</fullName>
    </submittedName>
</protein>
<name>A0AAD1U8D9_EUPCR</name>
<accession>A0AAD1U8D9</accession>
<feature type="compositionally biased region" description="Basic and acidic residues" evidence="3">
    <location>
        <begin position="330"/>
        <end position="353"/>
    </location>
</feature>
<dbReference type="GO" id="GO:0019888">
    <property type="term" value="F:protein phosphatase regulator activity"/>
    <property type="evidence" value="ECO:0007669"/>
    <property type="project" value="TreeGrafter"/>
</dbReference>
<dbReference type="PANTHER" id="PTHR12634:SF8">
    <property type="entry name" value="FIERY MOUNTAIN, ISOFORM D"/>
    <property type="match status" value="1"/>
</dbReference>